<dbReference type="EMBL" id="CP034587">
    <property type="protein sequence ID" value="AZQ72765.1"/>
    <property type="molecule type" value="Genomic_DNA"/>
</dbReference>
<keyword evidence="3" id="KW-1185">Reference proteome</keyword>
<dbReference type="OrthoDB" id="4321992at2"/>
<feature type="transmembrane region" description="Helical" evidence="1">
    <location>
        <begin position="100"/>
        <end position="125"/>
    </location>
</feature>
<reference evidence="2 3" key="1">
    <citation type="submission" date="2018-12" db="EMBL/GenBank/DDBJ databases">
        <title>The whole draft genome of Streptomyce luteoverticillatus CGMCC 15060.</title>
        <authorList>
            <person name="Feng Z."/>
            <person name="Chen G."/>
            <person name="Zhang J."/>
            <person name="Zhu H."/>
            <person name="Yu X."/>
            <person name="Zhang W."/>
            <person name="Zhang X."/>
        </authorList>
    </citation>
    <scope>NUCLEOTIDE SEQUENCE [LARGE SCALE GENOMIC DNA]</scope>
    <source>
        <strain evidence="2 3">CGMCC 15060</strain>
    </source>
</reference>
<keyword evidence="1" id="KW-0812">Transmembrane</keyword>
<feature type="transmembrane region" description="Helical" evidence="1">
    <location>
        <begin position="76"/>
        <end position="94"/>
    </location>
</feature>
<evidence type="ECO:0000313" key="2">
    <source>
        <dbReference type="EMBL" id="AZQ72765.1"/>
    </source>
</evidence>
<sequence>MPLPEHHPPITHHPIPITPAVPAPIVPLHPGPLPAVQTIQLPDGRLITGYTLTPDQPQTAPVPVARPVPSWAKTTALLAPTIGGGIAAAGYGLAAAAPGLIAAAHALWAAAALLILIPLGTVAILRTITGRHREEHTETTQIVQVTATGLFGRAHGTIHNHH</sequence>
<keyword evidence="1" id="KW-0472">Membrane</keyword>
<dbReference type="AlphaFoldDB" id="A0A3Q9FVI3"/>
<gene>
    <name evidence="2" type="ORF">EKH77_17425</name>
</gene>
<dbReference type="RefSeq" id="WP_126915281.1">
    <property type="nucleotide sequence ID" value="NZ_CP034587.1"/>
</dbReference>
<proteinExistence type="predicted"/>
<keyword evidence="1" id="KW-1133">Transmembrane helix</keyword>
<name>A0A3Q9FVI3_STRLT</name>
<evidence type="ECO:0000313" key="3">
    <source>
        <dbReference type="Proteomes" id="UP000267900"/>
    </source>
</evidence>
<protein>
    <submittedName>
        <fullName evidence="2">Uncharacterized protein</fullName>
    </submittedName>
</protein>
<evidence type="ECO:0000256" key="1">
    <source>
        <dbReference type="SAM" id="Phobius"/>
    </source>
</evidence>
<accession>A0A3Q9FVI3</accession>
<organism evidence="2 3">
    <name type="scientific">Streptomyces luteoverticillatus</name>
    <name type="common">Streptoverticillium luteoverticillatus</name>
    <dbReference type="NCBI Taxonomy" id="66425"/>
    <lineage>
        <taxon>Bacteria</taxon>
        <taxon>Bacillati</taxon>
        <taxon>Actinomycetota</taxon>
        <taxon>Actinomycetes</taxon>
        <taxon>Kitasatosporales</taxon>
        <taxon>Streptomycetaceae</taxon>
        <taxon>Streptomyces</taxon>
    </lineage>
</organism>
<dbReference type="Proteomes" id="UP000267900">
    <property type="component" value="Chromosome"/>
</dbReference>